<dbReference type="InterPro" id="IPR010273">
    <property type="entry name" value="DUF881"/>
</dbReference>
<dbReference type="Proteomes" id="UP000678513">
    <property type="component" value="Chromosome"/>
</dbReference>
<evidence type="ECO:0000313" key="2">
    <source>
        <dbReference type="EMBL" id="QUC07785.1"/>
    </source>
</evidence>
<name>A0ABX7Y4N0_9ACTN</name>
<protein>
    <submittedName>
        <fullName evidence="2">DUF881 domain-containing protein</fullName>
    </submittedName>
</protein>
<proteinExistence type="inferred from homology"/>
<dbReference type="Gene3D" id="3.30.70.1880">
    <property type="entry name" value="Protein of unknown function DUF881"/>
    <property type="match status" value="1"/>
</dbReference>
<organism evidence="2 3">
    <name type="scientific">Arachnia rubra</name>
    <dbReference type="NCBI Taxonomy" id="1547448"/>
    <lineage>
        <taxon>Bacteria</taxon>
        <taxon>Bacillati</taxon>
        <taxon>Actinomycetota</taxon>
        <taxon>Actinomycetes</taxon>
        <taxon>Propionibacteriales</taxon>
        <taxon>Propionibacteriaceae</taxon>
        <taxon>Arachnia</taxon>
    </lineage>
</organism>
<dbReference type="PANTHER" id="PTHR37313">
    <property type="entry name" value="UPF0749 PROTEIN RV1825"/>
    <property type="match status" value="1"/>
</dbReference>
<dbReference type="RefSeq" id="WP_212322678.1">
    <property type="nucleotide sequence ID" value="NZ_AP024463.1"/>
</dbReference>
<evidence type="ECO:0000313" key="3">
    <source>
        <dbReference type="Proteomes" id="UP000678513"/>
    </source>
</evidence>
<gene>
    <name evidence="2" type="ORF">J5A65_12810</name>
</gene>
<dbReference type="Pfam" id="PF05949">
    <property type="entry name" value="DUF881"/>
    <property type="match status" value="1"/>
</dbReference>
<sequence length="255" mass="27159">MKNGRLLRLLRRIRRPRGEGQPRSLRGRVGTGVICILAGTMLTASAFAARGTDLRSDRNTSLRGLIATQAQRNEQLSRDVSKVRSELDALGHQQGASPELEQQQRTAAEQASTTAVAGPGLRVTLTDAPADVKPAGVDDDALVVHQQDIQAVVNALWKGGAEAVSIQGQRIISTSGIKCVGNSVILHGIPYAPPYVIEAIGPGDRMSTALESSRALIVYRQYADAYGLGYSVAKESSLSLPAFQGALRVTHAKRS</sequence>
<keyword evidence="3" id="KW-1185">Reference proteome</keyword>
<reference evidence="2 3" key="1">
    <citation type="submission" date="2021-03" db="EMBL/GenBank/DDBJ databases">
        <title>Human Oral Microbial Genomes.</title>
        <authorList>
            <person name="Johnston C.D."/>
            <person name="Chen T."/>
            <person name="Dewhirst F.E."/>
        </authorList>
    </citation>
    <scope>NUCLEOTIDE SEQUENCE [LARGE SCALE GENOMIC DNA]</scope>
    <source>
        <strain evidence="2 3">DSMZ 100122</strain>
    </source>
</reference>
<accession>A0ABX7Y4N0</accession>
<comment type="similarity">
    <text evidence="1">Belongs to the UPF0749 family.</text>
</comment>
<dbReference type="PANTHER" id="PTHR37313:SF4">
    <property type="entry name" value="CONSERVED MEMBRANE PROTEIN-RELATED"/>
    <property type="match status" value="1"/>
</dbReference>
<dbReference type="EMBL" id="CP072384">
    <property type="protein sequence ID" value="QUC07785.1"/>
    <property type="molecule type" value="Genomic_DNA"/>
</dbReference>
<evidence type="ECO:0000256" key="1">
    <source>
        <dbReference type="ARBA" id="ARBA00009108"/>
    </source>
</evidence>